<dbReference type="PANTHER" id="PTHR42923">
    <property type="entry name" value="PROTOPORPHYRINOGEN OXIDASE"/>
    <property type="match status" value="1"/>
</dbReference>
<dbReference type="Proteomes" id="UP001324634">
    <property type="component" value="Chromosome"/>
</dbReference>
<dbReference type="Gene3D" id="3.50.50.60">
    <property type="entry name" value="FAD/NAD(P)-binding domain"/>
    <property type="match status" value="1"/>
</dbReference>
<evidence type="ECO:0000313" key="3">
    <source>
        <dbReference type="Proteomes" id="UP001324634"/>
    </source>
</evidence>
<sequence>MNEICIIGAGITGIHLAKQLSDSILLEKSRGVGGRIASRRLDGHPFNHGPQEIQIENISIKDPHKWIKDESKELMVLNNWEVTHLEHDSGKIKILGTNERVIESKKVILTCPAPQSKLILERSRKSAHFLEKIKYTSIVQFLVLTNLNSNFELLEKYFNLKIRRTLPNNQCFSLFEVKSEYLEEVLGKEKEAIKNECLSLVEGIVLDSHAHKWRYSEALTSLGPEHQFSFAEDNIFLAGDYFGSHGIKSSLESAQRLINYWQLI</sequence>
<dbReference type="PANTHER" id="PTHR42923:SF3">
    <property type="entry name" value="PROTOPORPHYRINOGEN OXIDASE"/>
    <property type="match status" value="1"/>
</dbReference>
<dbReference type="Pfam" id="PF01593">
    <property type="entry name" value="Amino_oxidase"/>
    <property type="match status" value="1"/>
</dbReference>
<name>A0AAX4HSC9_9BACT</name>
<proteinExistence type="predicted"/>
<organism evidence="2 3">
    <name type="scientific">Peredibacter starrii</name>
    <dbReference type="NCBI Taxonomy" id="28202"/>
    <lineage>
        <taxon>Bacteria</taxon>
        <taxon>Pseudomonadati</taxon>
        <taxon>Bdellovibrionota</taxon>
        <taxon>Bacteriovoracia</taxon>
        <taxon>Bacteriovoracales</taxon>
        <taxon>Bacteriovoracaceae</taxon>
        <taxon>Peredibacter</taxon>
    </lineage>
</organism>
<evidence type="ECO:0000259" key="1">
    <source>
        <dbReference type="Pfam" id="PF01593"/>
    </source>
</evidence>
<dbReference type="RefSeq" id="WP_321397341.1">
    <property type="nucleotide sequence ID" value="NZ_CP139487.1"/>
</dbReference>
<dbReference type="Pfam" id="PF13450">
    <property type="entry name" value="NAD_binding_8"/>
    <property type="match status" value="1"/>
</dbReference>
<dbReference type="InterPro" id="IPR002937">
    <property type="entry name" value="Amino_oxidase"/>
</dbReference>
<dbReference type="SUPFAM" id="SSF51905">
    <property type="entry name" value="FAD/NAD(P)-binding domain"/>
    <property type="match status" value="1"/>
</dbReference>
<reference evidence="2 3" key="1">
    <citation type="submission" date="2023-11" db="EMBL/GenBank/DDBJ databases">
        <title>Peredibacter starrii A3.12.</title>
        <authorList>
            <person name="Mitchell R.J."/>
        </authorList>
    </citation>
    <scope>NUCLEOTIDE SEQUENCE [LARGE SCALE GENOMIC DNA]</scope>
    <source>
        <strain evidence="2 3">A3.12</strain>
    </source>
</reference>
<dbReference type="InterPro" id="IPR036188">
    <property type="entry name" value="FAD/NAD-bd_sf"/>
</dbReference>
<dbReference type="AlphaFoldDB" id="A0AAX4HSC9"/>
<evidence type="ECO:0000313" key="2">
    <source>
        <dbReference type="EMBL" id="WPU65910.1"/>
    </source>
</evidence>
<dbReference type="KEGG" id="psti:SOO65_04045"/>
<accession>A0AAX4HSC9</accession>
<feature type="domain" description="Amine oxidase" evidence="1">
    <location>
        <begin position="70"/>
        <end position="256"/>
    </location>
</feature>
<gene>
    <name evidence="2" type="ORF">SOO65_04045</name>
</gene>
<dbReference type="InterPro" id="IPR050464">
    <property type="entry name" value="Zeta_carotene_desat/Oxidored"/>
</dbReference>
<dbReference type="GO" id="GO:0016491">
    <property type="term" value="F:oxidoreductase activity"/>
    <property type="evidence" value="ECO:0007669"/>
    <property type="project" value="InterPro"/>
</dbReference>
<protein>
    <submittedName>
        <fullName evidence="2">FAD-dependent oxidoreductase</fullName>
    </submittedName>
</protein>
<dbReference type="EMBL" id="CP139487">
    <property type="protein sequence ID" value="WPU65910.1"/>
    <property type="molecule type" value="Genomic_DNA"/>
</dbReference>
<keyword evidence="3" id="KW-1185">Reference proteome</keyword>